<feature type="transmembrane region" description="Helical" evidence="2">
    <location>
        <begin position="127"/>
        <end position="151"/>
    </location>
</feature>
<dbReference type="OrthoDB" id="5211263at2759"/>
<feature type="compositionally biased region" description="Basic and acidic residues" evidence="1">
    <location>
        <begin position="309"/>
        <end position="320"/>
    </location>
</feature>
<dbReference type="AlphaFoldDB" id="A0A0F8A6J1"/>
<reference evidence="3 4" key="1">
    <citation type="journal article" date="2014" name="Genome Biol. Evol.">
        <title>Comparative genomics and transcriptomics analyses reveal divergent lifestyle features of nematode endoparasitic fungus Hirsutella minnesotensis.</title>
        <authorList>
            <person name="Lai Y."/>
            <person name="Liu K."/>
            <person name="Zhang X."/>
            <person name="Zhang X."/>
            <person name="Li K."/>
            <person name="Wang N."/>
            <person name="Shu C."/>
            <person name="Wu Y."/>
            <person name="Wang C."/>
            <person name="Bushley K.E."/>
            <person name="Xiang M."/>
            <person name="Liu X."/>
        </authorList>
    </citation>
    <scope>NUCLEOTIDE SEQUENCE [LARGE SCALE GENOMIC DNA]</scope>
    <source>
        <strain evidence="3 4">3608</strain>
    </source>
</reference>
<keyword evidence="2" id="KW-0472">Membrane</keyword>
<protein>
    <submittedName>
        <fullName evidence="3">Uncharacterized protein</fullName>
    </submittedName>
</protein>
<feature type="transmembrane region" description="Helical" evidence="2">
    <location>
        <begin position="21"/>
        <end position="43"/>
    </location>
</feature>
<feature type="compositionally biased region" description="Polar residues" evidence="1">
    <location>
        <begin position="270"/>
        <end position="290"/>
    </location>
</feature>
<dbReference type="EMBL" id="KQ030508">
    <property type="protein sequence ID" value="KJZ77169.1"/>
    <property type="molecule type" value="Genomic_DNA"/>
</dbReference>
<evidence type="ECO:0000256" key="1">
    <source>
        <dbReference type="SAM" id="MobiDB-lite"/>
    </source>
</evidence>
<keyword evidence="2" id="KW-1133">Transmembrane helix</keyword>
<proteinExistence type="predicted"/>
<evidence type="ECO:0000313" key="4">
    <source>
        <dbReference type="Proteomes" id="UP000054481"/>
    </source>
</evidence>
<accession>A0A0F8A6J1</accession>
<sequence length="344" mass="37069">MANHRAQAQFERARWRLNLLLPLWASQLTVTMITMGLFSWRMGGTVDVYRRGGQAAVLPVFEIAGQAVNIGLSFFASIWTCAEIARFMAESLTPWLMLLSNIIKLACASIILGVDIAVYLVQRDVGYPLVGLSLDAITMMIAIALTAYAAAKYRSLSSSSEYEYSVNAKAYGFNDGLDGETPASSRLSVHQPLDRRASMIPPRLGWAFKTAHEPLPVEDPEQPPVSYSHERDTQFDQYIARRGLGKNRPAVVVDSSKGQGRGGTAGGSLPLSSQGKTRTRGSSNSSQHTLVTVVEEDADGVKGPGGQGSDRKVPLEKGEVTDSGGEGKSCVEGSSTSDEFVDCM</sequence>
<dbReference type="Proteomes" id="UP000054481">
    <property type="component" value="Unassembled WGS sequence"/>
</dbReference>
<organism evidence="3 4">
    <name type="scientific">Hirsutella minnesotensis 3608</name>
    <dbReference type="NCBI Taxonomy" id="1043627"/>
    <lineage>
        <taxon>Eukaryota</taxon>
        <taxon>Fungi</taxon>
        <taxon>Dikarya</taxon>
        <taxon>Ascomycota</taxon>
        <taxon>Pezizomycotina</taxon>
        <taxon>Sordariomycetes</taxon>
        <taxon>Hypocreomycetidae</taxon>
        <taxon>Hypocreales</taxon>
        <taxon>Ophiocordycipitaceae</taxon>
        <taxon>Hirsutella</taxon>
    </lineage>
</organism>
<evidence type="ECO:0000313" key="3">
    <source>
        <dbReference type="EMBL" id="KJZ77169.1"/>
    </source>
</evidence>
<name>A0A0F8A6J1_9HYPO</name>
<feature type="transmembrane region" description="Helical" evidence="2">
    <location>
        <begin position="102"/>
        <end position="121"/>
    </location>
</feature>
<keyword evidence="2" id="KW-0812">Transmembrane</keyword>
<feature type="transmembrane region" description="Helical" evidence="2">
    <location>
        <begin position="63"/>
        <end position="82"/>
    </location>
</feature>
<feature type="region of interest" description="Disordered" evidence="1">
    <location>
        <begin position="246"/>
        <end position="344"/>
    </location>
</feature>
<gene>
    <name evidence="3" type="ORF">HIM_03490</name>
</gene>
<keyword evidence="4" id="KW-1185">Reference proteome</keyword>
<evidence type="ECO:0000256" key="2">
    <source>
        <dbReference type="SAM" id="Phobius"/>
    </source>
</evidence>